<keyword evidence="1" id="KW-1133">Transmembrane helix</keyword>
<proteinExistence type="predicted"/>
<feature type="transmembrane region" description="Helical" evidence="1">
    <location>
        <begin position="37"/>
        <end position="56"/>
    </location>
</feature>
<feature type="transmembrane region" description="Helical" evidence="1">
    <location>
        <begin position="128"/>
        <end position="150"/>
    </location>
</feature>
<evidence type="ECO:0000256" key="1">
    <source>
        <dbReference type="SAM" id="Phobius"/>
    </source>
</evidence>
<dbReference type="EMBL" id="WUQX01000001">
    <property type="protein sequence ID" value="MXP75597.1"/>
    <property type="molecule type" value="Genomic_DNA"/>
</dbReference>
<dbReference type="RefSeq" id="WP_159750838.1">
    <property type="nucleotide sequence ID" value="NZ_WUQX01000001.1"/>
</dbReference>
<keyword evidence="3" id="KW-1185">Reference proteome</keyword>
<keyword evidence="1" id="KW-0812">Transmembrane</keyword>
<feature type="transmembrane region" description="Helical" evidence="1">
    <location>
        <begin position="222"/>
        <end position="249"/>
    </location>
</feature>
<comment type="caution">
    <text evidence="2">The sequence shown here is derived from an EMBL/GenBank/DDBJ whole genome shotgun (WGS) entry which is preliminary data.</text>
</comment>
<evidence type="ECO:0000313" key="2">
    <source>
        <dbReference type="EMBL" id="MXP75597.1"/>
    </source>
</evidence>
<keyword evidence="1" id="KW-0472">Membrane</keyword>
<accession>A0A7X3SIQ5</accession>
<feature type="transmembrane region" description="Helical" evidence="1">
    <location>
        <begin position="341"/>
        <end position="368"/>
    </location>
</feature>
<sequence length="443" mass="51368">MKKKRFKLSPSWRKFVALIYALAPFLGYYDVPFIRKNLFVVLVFLISLFTVFPVLVKEGWSYKKGNNVLDILLPMMGLVFITGIIRPFLTGINMTSGQIYYFFLFFGTLVFSSVLFMDEKLRNLFRKYVEGITIFMSICVVVQCVMHYILNMQVEVTWAIHLPFREMMDTEIAGDIEIRTMEMYNHLFRPRAFFIEPANFAQYCSIGLVSILTQKKEYRMKAIIVTFAMIMTTSGIGIFSVILIWGGAFLLSGKGIKKKTLFGIMALAAIGIPATLYAYFRIEFIHNAVDRMLFSYDGYNSVEGRLGTWRFVRELSGIKYVIGNGYRNFPTFIRNGVVVNYYMTAITELFYCQGILGGILFCMLCVALMKKIWNRRDKSCILMVFIAIIYIIGSNLFVPYRAVLYIPFLFYLAEKDDNKENEFIDVIKGNLYEKDRINNILER</sequence>
<dbReference type="AlphaFoldDB" id="A0A7X3SIQ5"/>
<protein>
    <submittedName>
        <fullName evidence="2">Uncharacterized protein</fullName>
    </submittedName>
</protein>
<feature type="transmembrane region" description="Helical" evidence="1">
    <location>
        <begin position="261"/>
        <end position="280"/>
    </location>
</feature>
<reference evidence="2 3" key="1">
    <citation type="submission" date="2019-12" db="EMBL/GenBank/DDBJ databases">
        <title>Sporaefaciens musculi gen. nov., sp. nov., a novel bacterium isolated from the caecum of an obese mouse.</title>
        <authorList>
            <person name="Rasmussen T.S."/>
            <person name="Streidl T."/>
            <person name="Hitch T.C.A."/>
            <person name="Wortmann E."/>
            <person name="Deptula P."/>
            <person name="Hansen M."/>
            <person name="Nielsen D.S."/>
            <person name="Clavel T."/>
            <person name="Vogensen F.K."/>
        </authorList>
    </citation>
    <scope>NUCLEOTIDE SEQUENCE [LARGE SCALE GENOMIC DNA]</scope>
    <source>
        <strain evidence="2 3">WCA-9-b2</strain>
    </source>
</reference>
<dbReference type="Proteomes" id="UP000460412">
    <property type="component" value="Unassembled WGS sequence"/>
</dbReference>
<feature type="transmembrane region" description="Helical" evidence="1">
    <location>
        <begin position="98"/>
        <end position="116"/>
    </location>
</feature>
<gene>
    <name evidence="2" type="ORF">GN277_09425</name>
</gene>
<organism evidence="2 3">
    <name type="scientific">Sporofaciens musculi</name>
    <dbReference type="NCBI Taxonomy" id="2681861"/>
    <lineage>
        <taxon>Bacteria</taxon>
        <taxon>Bacillati</taxon>
        <taxon>Bacillota</taxon>
        <taxon>Clostridia</taxon>
        <taxon>Lachnospirales</taxon>
        <taxon>Lachnospiraceae</taxon>
        <taxon>Sporofaciens</taxon>
    </lineage>
</organism>
<name>A0A7X3SIQ5_9FIRM</name>
<feature type="transmembrane region" description="Helical" evidence="1">
    <location>
        <begin position="380"/>
        <end position="400"/>
    </location>
</feature>
<evidence type="ECO:0000313" key="3">
    <source>
        <dbReference type="Proteomes" id="UP000460412"/>
    </source>
</evidence>
<feature type="transmembrane region" description="Helical" evidence="1">
    <location>
        <begin position="12"/>
        <end position="31"/>
    </location>
</feature>
<feature type="transmembrane region" description="Helical" evidence="1">
    <location>
        <begin position="68"/>
        <end position="86"/>
    </location>
</feature>